<dbReference type="SMART" id="SM01097">
    <property type="entry name" value="CPSase_sm_chain"/>
    <property type="match status" value="1"/>
</dbReference>
<dbReference type="InterPro" id="IPR035686">
    <property type="entry name" value="CPSase_GATase1"/>
</dbReference>
<dbReference type="PANTHER" id="PTHR43418:SF7">
    <property type="entry name" value="CARBAMOYL-PHOSPHATE SYNTHASE SMALL CHAIN"/>
    <property type="match status" value="1"/>
</dbReference>
<dbReference type="GO" id="GO:0005524">
    <property type="term" value="F:ATP binding"/>
    <property type="evidence" value="ECO:0007669"/>
    <property type="project" value="UniProtKB-KW"/>
</dbReference>
<dbReference type="CDD" id="cd01744">
    <property type="entry name" value="GATase1_CPSase"/>
    <property type="match status" value="1"/>
</dbReference>
<evidence type="ECO:0000256" key="9">
    <source>
        <dbReference type="ARBA" id="ARBA00048816"/>
    </source>
</evidence>
<organism evidence="11">
    <name type="scientific">hydrocarbon metagenome</name>
    <dbReference type="NCBI Taxonomy" id="938273"/>
    <lineage>
        <taxon>unclassified sequences</taxon>
        <taxon>metagenomes</taxon>
        <taxon>ecological metagenomes</taxon>
    </lineage>
</organism>
<dbReference type="GO" id="GO:0006541">
    <property type="term" value="P:glutamine metabolic process"/>
    <property type="evidence" value="ECO:0007669"/>
    <property type="project" value="InterPro"/>
</dbReference>
<dbReference type="GO" id="GO:0006207">
    <property type="term" value="P:'de novo' pyrimidine nucleobase biosynthetic process"/>
    <property type="evidence" value="ECO:0007669"/>
    <property type="project" value="InterPro"/>
</dbReference>
<evidence type="ECO:0000256" key="4">
    <source>
        <dbReference type="ARBA" id="ARBA00022598"/>
    </source>
</evidence>
<dbReference type="InterPro" id="IPR050472">
    <property type="entry name" value="Anth_synth/Amidotransfase"/>
</dbReference>
<dbReference type="EMBL" id="LNQE01001856">
    <property type="protein sequence ID" value="KUG04184.1"/>
    <property type="molecule type" value="Genomic_DNA"/>
</dbReference>
<dbReference type="PRINTS" id="PR00099">
    <property type="entry name" value="CPSGATASE"/>
</dbReference>
<dbReference type="InterPro" id="IPR006274">
    <property type="entry name" value="CarbamoylP_synth_ssu"/>
</dbReference>
<evidence type="ECO:0000256" key="6">
    <source>
        <dbReference type="ARBA" id="ARBA00022840"/>
    </source>
</evidence>
<dbReference type="NCBIfam" id="TIGR01368">
    <property type="entry name" value="CPSaseIIsmall"/>
    <property type="match status" value="1"/>
</dbReference>
<comment type="similarity">
    <text evidence="2">Belongs to the CarA family.</text>
</comment>
<dbReference type="Gene3D" id="3.50.30.20">
    <property type="entry name" value="Carbamoyl-phosphate synthase small subunit, N-terminal domain"/>
    <property type="match status" value="1"/>
</dbReference>
<evidence type="ECO:0000256" key="1">
    <source>
        <dbReference type="ARBA" id="ARBA00005077"/>
    </source>
</evidence>
<dbReference type="SUPFAM" id="SSF52021">
    <property type="entry name" value="Carbamoyl phosphate synthetase, small subunit N-terminal domain"/>
    <property type="match status" value="1"/>
</dbReference>
<dbReference type="Gene3D" id="3.40.50.880">
    <property type="match status" value="1"/>
</dbReference>
<keyword evidence="5" id="KW-0547">Nucleotide-binding</keyword>
<evidence type="ECO:0000313" key="11">
    <source>
        <dbReference type="EMBL" id="KUG04184.1"/>
    </source>
</evidence>
<sequence>MPGDKYQRLPQSGRGMEVTAMSTVKKGYLILEDGHVFEGALMEGSKNSSGEVVFNTSAFGYEQILTDPSYAGQIVVMTYPLIGNYGVSSRLLEADRPWVKGFVVRGLNIGEHYEKEEELKEFLQKNQLACISGIDTRALTRLIRNKGTMGGLISDTLDDLEDLIRRARAVVPPPEGFVRQVSRKDVATLGSGDKRIVLVDYGTKKSIASSIVGRGCELIIVPADTPAHEIMQISPDGLVLSNGPGDPAECDYAIKAVKELIGSMPILGICLGHQILSLALGANTRKMVFGHRGSNHPVKDMRTGKIYITAQNHGYVADESSLAGRGVDVLFKNLNDGTVEGIIHRELPIMSVQFHPEASPGPIDTAYILDDFIESIKGNTNIFLDCG</sequence>
<keyword evidence="6" id="KW-0067">ATP-binding</keyword>
<reference evidence="11" key="1">
    <citation type="journal article" date="2015" name="Proc. Natl. Acad. Sci. U.S.A.">
        <title>Networks of energetic and metabolic interactions define dynamics in microbial communities.</title>
        <authorList>
            <person name="Embree M."/>
            <person name="Liu J.K."/>
            <person name="Al-Bassam M.M."/>
            <person name="Zengler K."/>
        </authorList>
    </citation>
    <scope>NUCLEOTIDE SEQUENCE</scope>
</reference>
<comment type="catalytic activity">
    <reaction evidence="9">
        <text>hydrogencarbonate + L-glutamine + 2 ATP + H2O = carbamoyl phosphate + L-glutamate + 2 ADP + phosphate + 2 H(+)</text>
        <dbReference type="Rhea" id="RHEA:18633"/>
        <dbReference type="ChEBI" id="CHEBI:15377"/>
        <dbReference type="ChEBI" id="CHEBI:15378"/>
        <dbReference type="ChEBI" id="CHEBI:17544"/>
        <dbReference type="ChEBI" id="CHEBI:29985"/>
        <dbReference type="ChEBI" id="CHEBI:30616"/>
        <dbReference type="ChEBI" id="CHEBI:43474"/>
        <dbReference type="ChEBI" id="CHEBI:58228"/>
        <dbReference type="ChEBI" id="CHEBI:58359"/>
        <dbReference type="ChEBI" id="CHEBI:456216"/>
        <dbReference type="EC" id="6.3.5.5"/>
    </reaction>
</comment>
<evidence type="ECO:0000256" key="8">
    <source>
        <dbReference type="ARBA" id="ARBA00044340"/>
    </source>
</evidence>
<evidence type="ECO:0000256" key="7">
    <source>
        <dbReference type="ARBA" id="ARBA00022962"/>
    </source>
</evidence>
<comment type="caution">
    <text evidence="11">The sequence shown here is derived from an EMBL/GenBank/DDBJ whole genome shotgun (WGS) entry which is preliminary data.</text>
</comment>
<dbReference type="InterPro" id="IPR029062">
    <property type="entry name" value="Class_I_gatase-like"/>
</dbReference>
<dbReference type="HAMAP" id="MF_01209">
    <property type="entry name" value="CPSase_S_chain"/>
    <property type="match status" value="1"/>
</dbReference>
<dbReference type="PRINTS" id="PR00097">
    <property type="entry name" value="ANTSNTHASEII"/>
</dbReference>
<dbReference type="InterPro" id="IPR036480">
    <property type="entry name" value="CarbP_synth_ssu_N_sf"/>
</dbReference>
<keyword evidence="7" id="KW-0315">Glutamine amidotransferase</keyword>
<evidence type="ECO:0000256" key="5">
    <source>
        <dbReference type="ARBA" id="ARBA00022741"/>
    </source>
</evidence>
<dbReference type="InterPro" id="IPR002474">
    <property type="entry name" value="CarbamoylP_synth_ssu_N"/>
</dbReference>
<dbReference type="PRINTS" id="PR00096">
    <property type="entry name" value="GATASE"/>
</dbReference>
<gene>
    <name evidence="11" type="ORF">ASZ90_018404</name>
</gene>
<name>A0A0W8E6B6_9ZZZZ</name>
<dbReference type="EC" id="6.3.5.5" evidence="3"/>
<dbReference type="Pfam" id="PF00117">
    <property type="entry name" value="GATase"/>
    <property type="match status" value="1"/>
</dbReference>
<dbReference type="PANTHER" id="PTHR43418">
    <property type="entry name" value="MULTIFUNCTIONAL TRYPTOPHAN BIOSYNTHESIS PROTEIN-RELATED"/>
    <property type="match status" value="1"/>
</dbReference>
<comment type="pathway">
    <text evidence="1">Amino-acid biosynthesis; L-arginine biosynthesis; carbamoyl phosphate from bicarbonate: step 1/1.</text>
</comment>
<evidence type="ECO:0000256" key="3">
    <source>
        <dbReference type="ARBA" id="ARBA00012738"/>
    </source>
</evidence>
<keyword evidence="4 11" id="KW-0436">Ligase</keyword>
<evidence type="ECO:0000259" key="10">
    <source>
        <dbReference type="SMART" id="SM01097"/>
    </source>
</evidence>
<dbReference type="AlphaFoldDB" id="A0A0W8E6B6"/>
<evidence type="ECO:0000256" key="2">
    <source>
        <dbReference type="ARBA" id="ARBA00007800"/>
    </source>
</evidence>
<dbReference type="Pfam" id="PF00988">
    <property type="entry name" value="CPSase_sm_chain"/>
    <property type="match status" value="1"/>
</dbReference>
<feature type="domain" description="Carbamoyl-phosphate synthase small subunit N-terminal" evidence="10">
    <location>
        <begin position="25"/>
        <end position="154"/>
    </location>
</feature>
<protein>
    <recommendedName>
        <fullName evidence="3">carbamoyl-phosphate synthase (glutamine-hydrolyzing)</fullName>
        <ecNumber evidence="3">6.3.5.5</ecNumber>
    </recommendedName>
    <alternativeName>
        <fullName evidence="8">Arginine-specific carbamoyl phosphate synthetase, glutamine chain</fullName>
    </alternativeName>
</protein>
<dbReference type="PROSITE" id="PS51273">
    <property type="entry name" value="GATASE_TYPE_1"/>
    <property type="match status" value="1"/>
</dbReference>
<dbReference type="NCBIfam" id="NF009475">
    <property type="entry name" value="PRK12838.1"/>
    <property type="match status" value="1"/>
</dbReference>
<dbReference type="SUPFAM" id="SSF52317">
    <property type="entry name" value="Class I glutamine amidotransferase-like"/>
    <property type="match status" value="1"/>
</dbReference>
<accession>A0A0W8E6B6</accession>
<dbReference type="InterPro" id="IPR017926">
    <property type="entry name" value="GATASE"/>
</dbReference>
<proteinExistence type="inferred from homology"/>
<dbReference type="GO" id="GO:0004088">
    <property type="term" value="F:carbamoyl-phosphate synthase (glutamine-hydrolyzing) activity"/>
    <property type="evidence" value="ECO:0007669"/>
    <property type="project" value="UniProtKB-EC"/>
</dbReference>